<name>E8UBD3_DEIML</name>
<dbReference type="RefSeq" id="WP_013557876.1">
    <property type="nucleotide sequence ID" value="NC_014958.1"/>
</dbReference>
<keyword evidence="3" id="KW-1185">Reference proteome</keyword>
<dbReference type="EMBL" id="CP002454">
    <property type="protein sequence ID" value="ADV68372.1"/>
    <property type="molecule type" value="Genomic_DNA"/>
</dbReference>
<accession>E8UBD3</accession>
<gene>
    <name evidence="2" type="ordered locus">Deima_2742</name>
</gene>
<reference evidence="2 3" key="1">
    <citation type="journal article" date="2011" name="Stand. Genomic Sci.">
        <title>Complete genome sequence of Deinococcus maricopensis type strain (LB-34).</title>
        <authorList>
            <person name="Pukall R."/>
            <person name="Zeytun A."/>
            <person name="Lucas S."/>
            <person name="Lapidus A."/>
            <person name="Hammon N."/>
            <person name="Deshpande S."/>
            <person name="Nolan M."/>
            <person name="Cheng J.F."/>
            <person name="Pitluck S."/>
            <person name="Liolios K."/>
            <person name="Pagani I."/>
            <person name="Mikhailova N."/>
            <person name="Ivanova N."/>
            <person name="Mavromatis K."/>
            <person name="Pati A."/>
            <person name="Tapia R."/>
            <person name="Han C."/>
            <person name="Goodwin L."/>
            <person name="Chen A."/>
            <person name="Palaniappan K."/>
            <person name="Land M."/>
            <person name="Hauser L."/>
            <person name="Chang Y.J."/>
            <person name="Jeffries C.D."/>
            <person name="Brambilla E.M."/>
            <person name="Rohde M."/>
            <person name="Goker M."/>
            <person name="Detter J.C."/>
            <person name="Woyke T."/>
            <person name="Bristow J."/>
            <person name="Eisen J.A."/>
            <person name="Markowitz V."/>
            <person name="Hugenholtz P."/>
            <person name="Kyrpides N.C."/>
            <person name="Klenk H.P."/>
        </authorList>
    </citation>
    <scope>NUCLEOTIDE SEQUENCE [LARGE SCALE GENOMIC DNA]</scope>
    <source>
        <strain evidence="3">DSM 21211 / LMG 22137 / NRRL B-23946 / LB-34</strain>
    </source>
</reference>
<feature type="coiled-coil region" evidence="1">
    <location>
        <begin position="1"/>
        <end position="28"/>
    </location>
</feature>
<dbReference type="AlphaFoldDB" id="E8UBD3"/>
<sequence length="144" mass="16225">MTDFEGQLRALREQREQAALTLNRQQARHDIAHADARAALDRAVTALFADLTAQLRACDFPANHSVPRPLPGDRYECRLVLLSTEDYFSCERHVHGKVHHVTLGRRQQPLAHLTFADGDEDALHAAARTWVLQVLRTRPTTSGQ</sequence>
<dbReference type="HOGENOM" id="CLU_1793319_0_0_0"/>
<dbReference type="STRING" id="709986.Deima_2742"/>
<proteinExistence type="predicted"/>
<evidence type="ECO:0000313" key="2">
    <source>
        <dbReference type="EMBL" id="ADV68372.1"/>
    </source>
</evidence>
<reference evidence="3" key="2">
    <citation type="submission" date="2011-01" db="EMBL/GenBank/DDBJ databases">
        <title>The complete genome of Deinococcus maricopensis DSM 21211.</title>
        <authorList>
            <consortium name="US DOE Joint Genome Institute (JGI-PGF)"/>
            <person name="Lucas S."/>
            <person name="Copeland A."/>
            <person name="Lapidus A."/>
            <person name="Goodwin L."/>
            <person name="Pitluck S."/>
            <person name="Kyrpides N."/>
            <person name="Mavromatis K."/>
            <person name="Pagani I."/>
            <person name="Ivanova N."/>
            <person name="Ovchinnikova G."/>
            <person name="Zeytun A."/>
            <person name="Detter J.C."/>
            <person name="Han C."/>
            <person name="Land M."/>
            <person name="Hauser L."/>
            <person name="Markowitz V."/>
            <person name="Cheng J.-F."/>
            <person name="Hugenholtz P."/>
            <person name="Woyke T."/>
            <person name="Wu D."/>
            <person name="Pukall R."/>
            <person name="Gehrich-Schroeter G."/>
            <person name="Brambilla E."/>
            <person name="Klenk H.-P."/>
            <person name="Eisen J.A."/>
        </authorList>
    </citation>
    <scope>NUCLEOTIDE SEQUENCE [LARGE SCALE GENOMIC DNA]</scope>
    <source>
        <strain evidence="3">DSM 21211 / LMG 22137 / NRRL B-23946 / LB-34</strain>
    </source>
</reference>
<dbReference type="Proteomes" id="UP000008635">
    <property type="component" value="Chromosome"/>
</dbReference>
<keyword evidence="1" id="KW-0175">Coiled coil</keyword>
<organism evidence="2 3">
    <name type="scientific">Deinococcus maricopensis (strain DSM 21211 / LMG 22137 / NRRL B-23946 / LB-34)</name>
    <dbReference type="NCBI Taxonomy" id="709986"/>
    <lineage>
        <taxon>Bacteria</taxon>
        <taxon>Thermotogati</taxon>
        <taxon>Deinococcota</taxon>
        <taxon>Deinococci</taxon>
        <taxon>Deinococcales</taxon>
        <taxon>Deinococcaceae</taxon>
        <taxon>Deinococcus</taxon>
    </lineage>
</organism>
<evidence type="ECO:0000313" key="3">
    <source>
        <dbReference type="Proteomes" id="UP000008635"/>
    </source>
</evidence>
<evidence type="ECO:0000256" key="1">
    <source>
        <dbReference type="SAM" id="Coils"/>
    </source>
</evidence>
<dbReference type="KEGG" id="dmr:Deima_2742"/>
<protein>
    <submittedName>
        <fullName evidence="2">Uncharacterized protein</fullName>
    </submittedName>
</protein>